<proteinExistence type="predicted"/>
<dbReference type="PROSITE" id="PS51257">
    <property type="entry name" value="PROKAR_LIPOPROTEIN"/>
    <property type="match status" value="1"/>
</dbReference>
<name>A0A0R0A716_9GAMM</name>
<dbReference type="RefSeq" id="WP_054658577.1">
    <property type="nucleotide sequence ID" value="NZ_BAZI01000087.1"/>
</dbReference>
<evidence type="ECO:0000313" key="3">
    <source>
        <dbReference type="Proteomes" id="UP000050836"/>
    </source>
</evidence>
<sequence>MKKTSLSSVLMMAVVGAAALAGCKKKEETVMTPEPAPAPAPMAEPAPPPAAPAVSVTSVTVGNTAAADMSVAPMAMLAPTDKIIVSVKTSGTASNVNLAAKLMYQDGQVAGEQSAVLNTTDTGTTNLEFSKASPWPAGKYTAEVMVDGKPVGMPQQFEVK</sequence>
<dbReference type="EMBL" id="LLXS01000030">
    <property type="protein sequence ID" value="KRG40886.1"/>
    <property type="molecule type" value="Genomic_DNA"/>
</dbReference>
<keyword evidence="1" id="KW-0732">Signal</keyword>
<evidence type="ECO:0000313" key="2">
    <source>
        <dbReference type="EMBL" id="KRG40886.1"/>
    </source>
</evidence>
<keyword evidence="3" id="KW-1185">Reference proteome</keyword>
<accession>A0A0R0A716</accession>
<gene>
    <name evidence="2" type="ORF">ARC78_12030</name>
</gene>
<dbReference type="AlphaFoldDB" id="A0A0R0A716"/>
<feature type="signal peptide" evidence="1">
    <location>
        <begin position="1"/>
        <end position="21"/>
    </location>
</feature>
<feature type="chain" id="PRO_5006390340" evidence="1">
    <location>
        <begin position="22"/>
        <end position="160"/>
    </location>
</feature>
<evidence type="ECO:0000256" key="1">
    <source>
        <dbReference type="SAM" id="SignalP"/>
    </source>
</evidence>
<dbReference type="Proteomes" id="UP000050836">
    <property type="component" value="Unassembled WGS sequence"/>
</dbReference>
<comment type="caution">
    <text evidence="2">The sequence shown here is derived from an EMBL/GenBank/DDBJ whole genome shotgun (WGS) entry which is preliminary data.</text>
</comment>
<organism evidence="2 3">
    <name type="scientific">Stenotrophomonas pictorum JCM 9942</name>
    <dbReference type="NCBI Taxonomy" id="1236960"/>
    <lineage>
        <taxon>Bacteria</taxon>
        <taxon>Pseudomonadati</taxon>
        <taxon>Pseudomonadota</taxon>
        <taxon>Gammaproteobacteria</taxon>
        <taxon>Lysobacterales</taxon>
        <taxon>Lysobacteraceae</taxon>
        <taxon>Stenotrophomonas</taxon>
    </lineage>
</organism>
<dbReference type="OrthoDB" id="6008970at2"/>
<protein>
    <submittedName>
        <fullName evidence="2">Uncharacterized protein</fullName>
    </submittedName>
</protein>
<reference evidence="2 3" key="1">
    <citation type="submission" date="2015-10" db="EMBL/GenBank/DDBJ databases">
        <title>Genome sequencing and analysis of members of genus Stenotrophomonas.</title>
        <authorList>
            <person name="Patil P.P."/>
            <person name="Midha S."/>
            <person name="Patil P.B."/>
        </authorList>
    </citation>
    <scope>NUCLEOTIDE SEQUENCE [LARGE SCALE GENOMIC DNA]</scope>
    <source>
        <strain evidence="2 3">JCM 9942</strain>
    </source>
</reference>